<dbReference type="AlphaFoldDB" id="E4WVE2"/>
<dbReference type="SUPFAM" id="SSF56784">
    <property type="entry name" value="HAD-like"/>
    <property type="match status" value="1"/>
</dbReference>
<dbReference type="InterPro" id="IPR023299">
    <property type="entry name" value="ATPase_P-typ_cyto_dom_N"/>
</dbReference>
<dbReference type="GO" id="GO:0051480">
    <property type="term" value="P:regulation of cytosolic calcium ion concentration"/>
    <property type="evidence" value="ECO:0007669"/>
    <property type="project" value="TreeGrafter"/>
</dbReference>
<dbReference type="Gene3D" id="1.20.1110.10">
    <property type="entry name" value="Calcium-transporting ATPase, transmembrane domain"/>
    <property type="match status" value="2"/>
</dbReference>
<dbReference type="InterPro" id="IPR044492">
    <property type="entry name" value="P_typ_ATPase_HD_dom"/>
</dbReference>
<evidence type="ECO:0000256" key="5">
    <source>
        <dbReference type="ARBA" id="ARBA00022553"/>
    </source>
</evidence>
<evidence type="ECO:0000313" key="24">
    <source>
        <dbReference type="Proteomes" id="UP000001307"/>
    </source>
</evidence>
<dbReference type="Pfam" id="PF00122">
    <property type="entry name" value="E1-E2_ATPase"/>
    <property type="match status" value="1"/>
</dbReference>
<keyword evidence="7 20" id="KW-0812">Transmembrane</keyword>
<feature type="transmembrane region" description="Helical" evidence="20">
    <location>
        <begin position="984"/>
        <end position="1004"/>
    </location>
</feature>
<dbReference type="Gene3D" id="3.40.1110.10">
    <property type="entry name" value="Calcium-transporting ATPase, cytoplasmic domain N"/>
    <property type="match status" value="1"/>
</dbReference>
<dbReference type="PANTHER" id="PTHR24093:SF369">
    <property type="entry name" value="CALCIUM-TRANSPORTING ATPASE"/>
    <property type="match status" value="1"/>
</dbReference>
<evidence type="ECO:0000256" key="20">
    <source>
        <dbReference type="RuleBase" id="RU361146"/>
    </source>
</evidence>
<dbReference type="EC" id="7.2.2.10" evidence="20"/>
<evidence type="ECO:0000256" key="3">
    <source>
        <dbReference type="ARBA" id="ARBA00022448"/>
    </source>
</evidence>
<dbReference type="PANTHER" id="PTHR24093">
    <property type="entry name" value="CATION TRANSPORTING ATPASE"/>
    <property type="match status" value="1"/>
</dbReference>
<dbReference type="Gene3D" id="2.70.150.10">
    <property type="entry name" value="Calcium-transporting ATPase, cytoplasmic transduction domain A"/>
    <property type="match status" value="1"/>
</dbReference>
<comment type="subcellular location">
    <subcellularLocation>
        <location evidence="1">Cell membrane</location>
        <topology evidence="1">Multi-pass membrane protein</topology>
    </subcellularLocation>
    <subcellularLocation>
        <location evidence="20">Membrane</location>
        <topology evidence="20">Multi-pass membrane protein</topology>
    </subcellularLocation>
</comment>
<keyword evidence="15" id="KW-1278">Translocase</keyword>
<dbReference type="InterPro" id="IPR004014">
    <property type="entry name" value="ATPase_P-typ_cation-transptr_N"/>
</dbReference>
<dbReference type="InterPro" id="IPR006068">
    <property type="entry name" value="ATPase_P-typ_cation-transptr_C"/>
</dbReference>
<keyword evidence="6 20" id="KW-0109">Calcium transport</keyword>
<dbReference type="FunFam" id="2.70.150.10:FF:000001">
    <property type="entry name" value="Calcium-transporting ATPase"/>
    <property type="match status" value="1"/>
</dbReference>
<evidence type="ECO:0000256" key="18">
    <source>
        <dbReference type="ARBA" id="ARBA00023065"/>
    </source>
</evidence>
<proteinExistence type="inferred from homology"/>
<evidence type="ECO:0000256" key="7">
    <source>
        <dbReference type="ARBA" id="ARBA00022692"/>
    </source>
</evidence>
<feature type="transmembrane region" description="Helical" evidence="20">
    <location>
        <begin position="92"/>
        <end position="116"/>
    </location>
</feature>
<reference evidence="23" key="1">
    <citation type="journal article" date="2010" name="Science">
        <title>Plasticity of animal genome architecture unmasked by rapid evolution of a pelagic tunicate.</title>
        <authorList>
            <person name="Denoeud F."/>
            <person name="Henriet S."/>
            <person name="Mungpakdee S."/>
            <person name="Aury J.M."/>
            <person name="Da Silva C."/>
            <person name="Brinkmann H."/>
            <person name="Mikhaleva J."/>
            <person name="Olsen L.C."/>
            <person name="Jubin C."/>
            <person name="Canestro C."/>
            <person name="Bouquet J.M."/>
            <person name="Danks G."/>
            <person name="Poulain J."/>
            <person name="Campsteijn C."/>
            <person name="Adamski M."/>
            <person name="Cross I."/>
            <person name="Yadetie F."/>
            <person name="Muffato M."/>
            <person name="Louis A."/>
            <person name="Butcher S."/>
            <person name="Tsagkogeorga G."/>
            <person name="Konrad A."/>
            <person name="Singh S."/>
            <person name="Jensen M.F."/>
            <person name="Cong E.H."/>
            <person name="Eikeseth-Otteraa H."/>
            <person name="Noel B."/>
            <person name="Anthouard V."/>
            <person name="Porcel B.M."/>
            <person name="Kachouri-Lafond R."/>
            <person name="Nishino A."/>
            <person name="Ugolini M."/>
            <person name="Chourrout P."/>
            <person name="Nishida H."/>
            <person name="Aasland R."/>
            <person name="Huzurbazar S."/>
            <person name="Westhof E."/>
            <person name="Delsuc F."/>
            <person name="Lehrach H."/>
            <person name="Reinhardt R."/>
            <person name="Weissenbach J."/>
            <person name="Roy S.W."/>
            <person name="Artiguenave F."/>
            <person name="Postlethwait J.H."/>
            <person name="Manak J.R."/>
            <person name="Thompson E.M."/>
            <person name="Jaillon O."/>
            <person name="Du Pasquier L."/>
            <person name="Boudinot P."/>
            <person name="Liberles D.A."/>
            <person name="Volff J.N."/>
            <person name="Philippe H."/>
            <person name="Lenhard B."/>
            <person name="Roest Crollius H."/>
            <person name="Wincker P."/>
            <person name="Chourrout D."/>
        </authorList>
    </citation>
    <scope>NUCLEOTIDE SEQUENCE [LARGE SCALE GENOMIC DNA]</scope>
</reference>
<keyword evidence="12 20" id="KW-0067">ATP-binding</keyword>
<keyword evidence="10" id="KW-0187">Copper transport</keyword>
<evidence type="ECO:0000256" key="9">
    <source>
        <dbReference type="ARBA" id="ARBA00022741"/>
    </source>
</evidence>
<dbReference type="FunFam" id="3.40.50.1000:FF:000144">
    <property type="entry name" value="copper-transporting ATPase 1 isoform X2"/>
    <property type="match status" value="1"/>
</dbReference>
<keyword evidence="19 20" id="KW-0472">Membrane</keyword>
<dbReference type="SUPFAM" id="SSF81665">
    <property type="entry name" value="Calcium ATPase, transmembrane domain M"/>
    <property type="match status" value="1"/>
</dbReference>
<dbReference type="GO" id="GO:0005524">
    <property type="term" value="F:ATP binding"/>
    <property type="evidence" value="ECO:0007669"/>
    <property type="project" value="UniProtKB-KW"/>
</dbReference>
<evidence type="ECO:0000256" key="1">
    <source>
        <dbReference type="ARBA" id="ARBA00004651"/>
    </source>
</evidence>
<keyword evidence="11 20" id="KW-0106">Calcium</keyword>
<dbReference type="SFLD" id="SFLDF00027">
    <property type="entry name" value="p-type_atpase"/>
    <property type="match status" value="1"/>
</dbReference>
<dbReference type="EMBL" id="FN653017">
    <property type="protein sequence ID" value="CBY21095.1"/>
    <property type="molecule type" value="Genomic_DNA"/>
</dbReference>
<feature type="transmembrane region" description="Helical" evidence="20">
    <location>
        <begin position="353"/>
        <end position="382"/>
    </location>
</feature>
<dbReference type="SUPFAM" id="SSF81660">
    <property type="entry name" value="Metal cation-transporting ATPase, ATP-binding domain N"/>
    <property type="match status" value="1"/>
</dbReference>
<dbReference type="InterPro" id="IPR018303">
    <property type="entry name" value="ATPase_P-typ_P_site"/>
</dbReference>
<dbReference type="GO" id="GO:0046872">
    <property type="term" value="F:metal ion binding"/>
    <property type="evidence" value="ECO:0007669"/>
    <property type="project" value="UniProtKB-KW"/>
</dbReference>
<evidence type="ECO:0000256" key="8">
    <source>
        <dbReference type="ARBA" id="ARBA00022723"/>
    </source>
</evidence>
<dbReference type="InterPro" id="IPR023298">
    <property type="entry name" value="ATPase_P-typ_TM_dom_sf"/>
</dbReference>
<evidence type="ECO:0000256" key="11">
    <source>
        <dbReference type="ARBA" id="ARBA00022837"/>
    </source>
</evidence>
<dbReference type="SMART" id="SM00831">
    <property type="entry name" value="Cation_ATPase_N"/>
    <property type="match status" value="1"/>
</dbReference>
<keyword evidence="5" id="KW-0597">Phosphoprotein</keyword>
<dbReference type="FunCoup" id="E4WVE2">
    <property type="interactions" value="11"/>
</dbReference>
<dbReference type="SUPFAM" id="SSF81653">
    <property type="entry name" value="Calcium ATPase, transduction domain A"/>
    <property type="match status" value="1"/>
</dbReference>
<comment type="similarity">
    <text evidence="2">Belongs to the cation transport ATPase (P-type) (TC 3.A.3) family. Type IIB subfamily.</text>
</comment>
<dbReference type="InterPro" id="IPR059000">
    <property type="entry name" value="ATPase_P-type_domA"/>
</dbReference>
<evidence type="ECO:0000259" key="22">
    <source>
        <dbReference type="SMART" id="SM00831"/>
    </source>
</evidence>
<keyword evidence="17" id="KW-0186">Copper</keyword>
<evidence type="ECO:0000256" key="4">
    <source>
        <dbReference type="ARBA" id="ARBA00022475"/>
    </source>
</evidence>
<keyword evidence="3 20" id="KW-0813">Transport</keyword>
<dbReference type="NCBIfam" id="TIGR01494">
    <property type="entry name" value="ATPase_P-type"/>
    <property type="match status" value="3"/>
</dbReference>
<organism evidence="23">
    <name type="scientific">Oikopleura dioica</name>
    <name type="common">Tunicate</name>
    <dbReference type="NCBI Taxonomy" id="34765"/>
    <lineage>
        <taxon>Eukaryota</taxon>
        <taxon>Metazoa</taxon>
        <taxon>Chordata</taxon>
        <taxon>Tunicata</taxon>
        <taxon>Appendicularia</taxon>
        <taxon>Copelata</taxon>
        <taxon>Oikopleuridae</taxon>
        <taxon>Oikopleura</taxon>
    </lineage>
</organism>
<feature type="transmembrane region" description="Helical" evidence="20">
    <location>
        <begin position="152"/>
        <end position="171"/>
    </location>
</feature>
<dbReference type="Pfam" id="PF00690">
    <property type="entry name" value="Cation_ATPase_N"/>
    <property type="match status" value="1"/>
</dbReference>
<dbReference type="PROSITE" id="PS00154">
    <property type="entry name" value="ATPASE_E1_E2"/>
    <property type="match status" value="1"/>
</dbReference>
<dbReference type="GO" id="GO:0005516">
    <property type="term" value="F:calmodulin binding"/>
    <property type="evidence" value="ECO:0007669"/>
    <property type="project" value="UniProtKB-KW"/>
</dbReference>
<dbReference type="Proteomes" id="UP000001307">
    <property type="component" value="Unassembled WGS sequence"/>
</dbReference>
<comment type="function">
    <text evidence="20">Catalyzes the hydrolysis of ATP coupled with the transport of calcium.</text>
</comment>
<dbReference type="CDD" id="cd02081">
    <property type="entry name" value="P-type_ATPase_Ca_PMCA-like"/>
    <property type="match status" value="1"/>
</dbReference>
<dbReference type="InterPro" id="IPR006408">
    <property type="entry name" value="P-type_ATPase_IIB"/>
</dbReference>
<evidence type="ECO:0000256" key="12">
    <source>
        <dbReference type="ARBA" id="ARBA00022840"/>
    </source>
</evidence>
<keyword evidence="16 20" id="KW-1133">Transmembrane helix</keyword>
<feature type="transmembrane region" description="Helical" evidence="20">
    <location>
        <begin position="1016"/>
        <end position="1036"/>
    </location>
</feature>
<evidence type="ECO:0000256" key="2">
    <source>
        <dbReference type="ARBA" id="ARBA00006124"/>
    </source>
</evidence>
<dbReference type="GO" id="GO:0016887">
    <property type="term" value="F:ATP hydrolysis activity"/>
    <property type="evidence" value="ECO:0007669"/>
    <property type="project" value="InterPro"/>
</dbReference>
<evidence type="ECO:0000256" key="10">
    <source>
        <dbReference type="ARBA" id="ARBA00022796"/>
    </source>
</evidence>
<dbReference type="InterPro" id="IPR022141">
    <property type="entry name" value="ATP_Ca_trans_C"/>
</dbReference>
<dbReference type="Pfam" id="PF00689">
    <property type="entry name" value="Cation_ATPase_C"/>
    <property type="match status" value="1"/>
</dbReference>
<dbReference type="NCBIfam" id="TIGR01517">
    <property type="entry name" value="ATPase-IIB_Ca"/>
    <property type="match status" value="1"/>
</dbReference>
<dbReference type="InterPro" id="IPR008250">
    <property type="entry name" value="ATPase_P-typ_transduc_dom_A_sf"/>
</dbReference>
<dbReference type="SFLD" id="SFLDS00003">
    <property type="entry name" value="Haloacid_Dehalogenase"/>
    <property type="match status" value="1"/>
</dbReference>
<keyword evidence="13" id="KW-0460">Magnesium</keyword>
<feature type="transmembrane region" description="Helical" evidence="20">
    <location>
        <begin position="837"/>
        <end position="855"/>
    </location>
</feature>
<evidence type="ECO:0000256" key="16">
    <source>
        <dbReference type="ARBA" id="ARBA00022989"/>
    </source>
</evidence>
<evidence type="ECO:0000256" key="17">
    <source>
        <dbReference type="ARBA" id="ARBA00023008"/>
    </source>
</evidence>
<evidence type="ECO:0000256" key="15">
    <source>
        <dbReference type="ARBA" id="ARBA00022967"/>
    </source>
</evidence>
<evidence type="ECO:0000256" key="13">
    <source>
        <dbReference type="ARBA" id="ARBA00022842"/>
    </source>
</evidence>
<dbReference type="GO" id="GO:0006825">
    <property type="term" value="P:copper ion transport"/>
    <property type="evidence" value="ECO:0007669"/>
    <property type="project" value="UniProtKB-KW"/>
</dbReference>
<keyword evidence="24" id="KW-1185">Reference proteome</keyword>
<dbReference type="Pfam" id="PF12424">
    <property type="entry name" value="ATP_Ca_trans_C"/>
    <property type="match status" value="1"/>
</dbReference>
<dbReference type="Pfam" id="PF13246">
    <property type="entry name" value="Cation_ATPase"/>
    <property type="match status" value="1"/>
</dbReference>
<comment type="caution">
    <text evidence="20">Lacks conserved residue(s) required for the propagation of feature annotation.</text>
</comment>
<dbReference type="Pfam" id="PF08282">
    <property type="entry name" value="Hydrolase_3"/>
    <property type="match status" value="1"/>
</dbReference>
<accession>E4WVE2</accession>
<dbReference type="GO" id="GO:0005388">
    <property type="term" value="F:P-type calcium transporter activity"/>
    <property type="evidence" value="ECO:0007669"/>
    <property type="project" value="UniProtKB-EC"/>
</dbReference>
<keyword evidence="14" id="KW-0112">Calmodulin-binding</keyword>
<dbReference type="PRINTS" id="PR00119">
    <property type="entry name" value="CATATPASE"/>
</dbReference>
<evidence type="ECO:0000256" key="19">
    <source>
        <dbReference type="ARBA" id="ARBA00023136"/>
    </source>
</evidence>
<feature type="transmembrane region" description="Helical" evidence="20">
    <location>
        <begin position="402"/>
        <end position="432"/>
    </location>
</feature>
<dbReference type="FunFam" id="1.20.1110.10:FF:000001">
    <property type="entry name" value="Calcium-transporting ATPase"/>
    <property type="match status" value="1"/>
</dbReference>
<feature type="transmembrane region" description="Helical" evidence="20">
    <location>
        <begin position="945"/>
        <end position="963"/>
    </location>
</feature>
<keyword evidence="8" id="KW-0479">Metal-binding</keyword>
<dbReference type="GO" id="GO:0005886">
    <property type="term" value="C:plasma membrane"/>
    <property type="evidence" value="ECO:0007669"/>
    <property type="project" value="UniProtKB-SubCell"/>
</dbReference>
<sequence>MSKTKIEDRTSYGFVTAELRELMGLRGAEGLERVKEIGGVEEICKKLKVDPVSGLSTDGETDQRMAAFGRNYIEPKKAKSFLRLMWEAIQEITLIILMIAALVSIILAIVGFAGSITPSGNINVSTSYQHYCVPESYAKDEESKNHNPYIEFIEGGAILLAVVVVVVVTAFNDWTKEKQFRGLQDKIESDQVFTVVRGNKSIEIAIADIVVGDICQVKYGDLLPADGIILQKRSNDVKIDESAMTGESDHVKKSVERDPLLFSGTHVMEGSGKMVVTCVGENSQSGQIFKLLGAGADSDGGPAPKIDAENPASGAKASSNDAAYKGETENLTTGGNSEGDDDKSILQAKLTSMALLIGKIGILVAALTVLVLIIKLIWFAAIDNQTTDSLDKMLEDCLYFKYILKFVIIGVTVLVVAVPEGLPLAVTISLAFSVKKMMADNNLVRHLDACETMGNATIICSDKTGTLTTNRMTVVRSCLGGNVYNVAPNKEVSSKLIDPLVSCISINSSYTSKIMKQSEGQDMQIGNKTECALLGFVLALGREYDDVRKIYPEENFFKVFTFNSARKSMSTVIKHNDGSFTMYTKGASEIIIKKCNTVLNKESEVIPFGSTDRDNVISNVIEPFADDALRTIGLAYRRFSAAEAPSDWEDEAAVISRLTLIGIVGIEDPVRPEVPKAIAQCQRAGITVRMVTGDNVATARSIATKCGILSPDSQYTVMDAREFNQRIRDGNGVVQQSLLDQVWPNLRVLARSSPTDKHTLVKGIIDSKISSNREVVAVTGDGTNDGPALKKADVGFAMGIAGTDVAKEASDIILTDDNFTSIVKAVMSSPRFLQFQLTVNVVAVVVSFFSAAIINDPPLKAVQMLWVNLIMDTFASLALATEPPTEDLLLRKPYGRDSPLISREMAKNILGHSVYQLIVVFLLLFKPGLFGIAESGIGASLTSGPSVHFTIIFNTFVLMQLFNEINARKIHGERNVFKGLFDNMIFVGILIGTFIVQIIIVLFGGSVMSCNGDLTLNNWLVCFGLGAFELVWHQLVACIPATRLPKGLAMGSDEPRRGSQILQRRMTIMDVSGQPKEENHKGGQLLWFRGLNRIQQQIRVVHAFRSSMYEGLPLGPQRSFSSSSFNSVHRFSASPYKNDLDAFDERDETSTNNGGLFDNVYVENTAVLLPTKA</sequence>
<feature type="region of interest" description="Disordered" evidence="21">
    <location>
        <begin position="300"/>
        <end position="339"/>
    </location>
</feature>
<gene>
    <name evidence="23" type="ORF">GSOID_T00008848001</name>
</gene>
<evidence type="ECO:0000256" key="21">
    <source>
        <dbReference type="SAM" id="MobiDB-lite"/>
    </source>
</evidence>
<dbReference type="OrthoDB" id="116380at2759"/>
<feature type="transmembrane region" description="Helical" evidence="20">
    <location>
        <begin position="913"/>
        <end position="933"/>
    </location>
</feature>
<dbReference type="SFLD" id="SFLDG00002">
    <property type="entry name" value="C1.7:_P-type_atpase_like"/>
    <property type="match status" value="1"/>
</dbReference>
<evidence type="ECO:0000313" key="23">
    <source>
        <dbReference type="EMBL" id="CBY21095.1"/>
    </source>
</evidence>
<keyword evidence="18 20" id="KW-0406">Ion transport</keyword>
<dbReference type="InterPro" id="IPR036412">
    <property type="entry name" value="HAD-like_sf"/>
</dbReference>
<comment type="catalytic activity">
    <reaction evidence="20">
        <text>Ca(2+)(in) + ATP + H2O = Ca(2+)(out) + ADP + phosphate + H(+)</text>
        <dbReference type="Rhea" id="RHEA:18105"/>
        <dbReference type="ChEBI" id="CHEBI:15377"/>
        <dbReference type="ChEBI" id="CHEBI:15378"/>
        <dbReference type="ChEBI" id="CHEBI:29108"/>
        <dbReference type="ChEBI" id="CHEBI:30616"/>
        <dbReference type="ChEBI" id="CHEBI:43474"/>
        <dbReference type="ChEBI" id="CHEBI:456216"/>
        <dbReference type="EC" id="7.2.2.10"/>
    </reaction>
</comment>
<name>E4WVE2_OIKDI</name>
<keyword evidence="4" id="KW-1003">Cell membrane</keyword>
<evidence type="ECO:0000256" key="14">
    <source>
        <dbReference type="ARBA" id="ARBA00022860"/>
    </source>
</evidence>
<dbReference type="InParanoid" id="E4WVE2"/>
<dbReference type="InterPro" id="IPR001757">
    <property type="entry name" value="P_typ_ATPase"/>
</dbReference>
<feature type="domain" description="Cation-transporting P-type ATPase N-terminal" evidence="22">
    <location>
        <begin position="34"/>
        <end position="109"/>
    </location>
</feature>
<protein>
    <recommendedName>
        <fullName evidence="20">Calcium-transporting ATPase</fullName>
        <ecNumber evidence="20">7.2.2.10</ecNumber>
    </recommendedName>
</protein>
<keyword evidence="9 20" id="KW-0547">Nucleotide-binding</keyword>
<evidence type="ECO:0000256" key="6">
    <source>
        <dbReference type="ARBA" id="ARBA00022568"/>
    </source>
</evidence>